<evidence type="ECO:0000313" key="2">
    <source>
        <dbReference type="Proteomes" id="UP000190888"/>
    </source>
</evidence>
<dbReference type="RefSeq" id="WP_078832442.1">
    <property type="nucleotide sequence ID" value="NZ_FUWH01000011.1"/>
</dbReference>
<dbReference type="Proteomes" id="UP000190888">
    <property type="component" value="Unassembled WGS sequence"/>
</dbReference>
<dbReference type="STRING" id="413434.SAMN04488132_11155"/>
<reference evidence="1 2" key="1">
    <citation type="submission" date="2017-02" db="EMBL/GenBank/DDBJ databases">
        <authorList>
            <person name="Peterson S.W."/>
        </authorList>
    </citation>
    <scope>NUCLEOTIDE SEQUENCE [LARGE SCALE GENOMIC DNA]</scope>
    <source>
        <strain evidence="1 2">DSM 22335</strain>
    </source>
</reference>
<gene>
    <name evidence="1" type="ORF">SAMN04488132_11155</name>
</gene>
<dbReference type="PROSITE" id="PS51257">
    <property type="entry name" value="PROKAR_LIPOPROTEIN"/>
    <property type="match status" value="1"/>
</dbReference>
<protein>
    <recommendedName>
        <fullName evidence="3">Lipoprotein</fullName>
    </recommendedName>
</protein>
<keyword evidence="2" id="KW-1185">Reference proteome</keyword>
<name>A0A1T4RAK8_9BACT</name>
<dbReference type="EMBL" id="FUWH01000011">
    <property type="protein sequence ID" value="SKA12671.1"/>
    <property type="molecule type" value="Genomic_DNA"/>
</dbReference>
<organism evidence="1 2">
    <name type="scientific">Sediminibacterium ginsengisoli</name>
    <dbReference type="NCBI Taxonomy" id="413434"/>
    <lineage>
        <taxon>Bacteria</taxon>
        <taxon>Pseudomonadati</taxon>
        <taxon>Bacteroidota</taxon>
        <taxon>Chitinophagia</taxon>
        <taxon>Chitinophagales</taxon>
        <taxon>Chitinophagaceae</taxon>
        <taxon>Sediminibacterium</taxon>
    </lineage>
</organism>
<proteinExistence type="predicted"/>
<evidence type="ECO:0000313" key="1">
    <source>
        <dbReference type="EMBL" id="SKA12671.1"/>
    </source>
</evidence>
<evidence type="ECO:0008006" key="3">
    <source>
        <dbReference type="Google" id="ProtNLM"/>
    </source>
</evidence>
<accession>A0A1T4RAK8</accession>
<dbReference type="OrthoDB" id="657186at2"/>
<sequence length="203" mass="24723">MRRNRPVYILCLVVPAFLLFACRSSRKLTADYYYENEAALTSIEKAYASLYKQRPFSVEFIDKGFNYVSLMLQSNRIKYIYEFELNEPRLQDTLARYQMDSAAIMKMIRQMKDIQCVWINNLDYYVDEQKRSMIFMSLRTVPPRIPFAEKKYYILTFFNQPQFFDNQGRLLANRRQRRLRKIDDNFFQRINDRVCYTISERFR</sequence>
<dbReference type="AlphaFoldDB" id="A0A1T4RAK8"/>